<evidence type="ECO:0000313" key="2">
    <source>
        <dbReference type="Proteomes" id="UP001049176"/>
    </source>
</evidence>
<dbReference type="GeneID" id="66074752"/>
<protein>
    <submittedName>
        <fullName evidence="1">Uncharacterized protein</fullName>
    </submittedName>
</protein>
<keyword evidence="2" id="KW-1185">Reference proteome</keyword>
<dbReference type="KEGG" id="more:E1B28_005676"/>
<dbReference type="RefSeq" id="XP_043011339.1">
    <property type="nucleotide sequence ID" value="XM_043150252.1"/>
</dbReference>
<reference evidence="1" key="1">
    <citation type="journal article" date="2021" name="Genome Biol. Evol.">
        <title>The assembled and annotated genome of the fairy-ring fungus Marasmius oreades.</title>
        <authorList>
            <person name="Hiltunen M."/>
            <person name="Ament-Velasquez S.L."/>
            <person name="Johannesson H."/>
        </authorList>
    </citation>
    <scope>NUCLEOTIDE SEQUENCE</scope>
    <source>
        <strain evidence="1">03SP1</strain>
    </source>
</reference>
<name>A0A9P7S3N1_9AGAR</name>
<gene>
    <name evidence="1" type="ORF">E1B28_005676</name>
</gene>
<accession>A0A9P7S3N1</accession>
<organism evidence="1 2">
    <name type="scientific">Marasmius oreades</name>
    <name type="common">fairy-ring Marasmius</name>
    <dbReference type="NCBI Taxonomy" id="181124"/>
    <lineage>
        <taxon>Eukaryota</taxon>
        <taxon>Fungi</taxon>
        <taxon>Dikarya</taxon>
        <taxon>Basidiomycota</taxon>
        <taxon>Agaricomycotina</taxon>
        <taxon>Agaricomycetes</taxon>
        <taxon>Agaricomycetidae</taxon>
        <taxon>Agaricales</taxon>
        <taxon>Marasmiineae</taxon>
        <taxon>Marasmiaceae</taxon>
        <taxon>Marasmius</taxon>
    </lineage>
</organism>
<sequence>MGTFCDLFKHLQSHPTARALLEGFRPNDLYHAVLFSSIQAEDVAEHPLKFMWLVENADVCLDVGFSLAETRTSTPYY</sequence>
<comment type="caution">
    <text evidence="1">The sequence shown here is derived from an EMBL/GenBank/DDBJ whole genome shotgun (WGS) entry which is preliminary data.</text>
</comment>
<dbReference type="EMBL" id="CM032183">
    <property type="protein sequence ID" value="KAG7094869.1"/>
    <property type="molecule type" value="Genomic_DNA"/>
</dbReference>
<evidence type="ECO:0000313" key="1">
    <source>
        <dbReference type="EMBL" id="KAG7094869.1"/>
    </source>
</evidence>
<dbReference type="Proteomes" id="UP001049176">
    <property type="component" value="Chromosome 3"/>
</dbReference>
<dbReference type="AlphaFoldDB" id="A0A9P7S3N1"/>
<proteinExistence type="predicted"/>